<protein>
    <submittedName>
        <fullName evidence="2">Uncharacterized protein</fullName>
    </submittedName>
</protein>
<evidence type="ECO:0000256" key="1">
    <source>
        <dbReference type="SAM" id="Phobius"/>
    </source>
</evidence>
<dbReference type="AlphaFoldDB" id="A0AAN6Y2T2"/>
<evidence type="ECO:0000313" key="3">
    <source>
        <dbReference type="Proteomes" id="UP001301769"/>
    </source>
</evidence>
<name>A0AAN6Y2T2_9PEZI</name>
<dbReference type="Proteomes" id="UP001301769">
    <property type="component" value="Unassembled WGS sequence"/>
</dbReference>
<organism evidence="2 3">
    <name type="scientific">Rhypophila decipiens</name>
    <dbReference type="NCBI Taxonomy" id="261697"/>
    <lineage>
        <taxon>Eukaryota</taxon>
        <taxon>Fungi</taxon>
        <taxon>Dikarya</taxon>
        <taxon>Ascomycota</taxon>
        <taxon>Pezizomycotina</taxon>
        <taxon>Sordariomycetes</taxon>
        <taxon>Sordariomycetidae</taxon>
        <taxon>Sordariales</taxon>
        <taxon>Naviculisporaceae</taxon>
        <taxon>Rhypophila</taxon>
    </lineage>
</organism>
<evidence type="ECO:0000313" key="2">
    <source>
        <dbReference type="EMBL" id="KAK4210200.1"/>
    </source>
</evidence>
<proteinExistence type="predicted"/>
<feature type="transmembrane region" description="Helical" evidence="1">
    <location>
        <begin position="171"/>
        <end position="190"/>
    </location>
</feature>
<keyword evidence="3" id="KW-1185">Reference proteome</keyword>
<gene>
    <name evidence="2" type="ORF">QBC37DRAFT_377322</name>
</gene>
<accession>A0AAN6Y2T2</accession>
<comment type="caution">
    <text evidence="2">The sequence shown here is derived from an EMBL/GenBank/DDBJ whole genome shotgun (WGS) entry which is preliminary data.</text>
</comment>
<keyword evidence="1" id="KW-0472">Membrane</keyword>
<feature type="transmembrane region" description="Helical" evidence="1">
    <location>
        <begin position="134"/>
        <end position="159"/>
    </location>
</feature>
<reference evidence="2" key="1">
    <citation type="journal article" date="2023" name="Mol. Phylogenet. Evol.">
        <title>Genome-scale phylogeny and comparative genomics of the fungal order Sordariales.</title>
        <authorList>
            <person name="Hensen N."/>
            <person name="Bonometti L."/>
            <person name="Westerberg I."/>
            <person name="Brannstrom I.O."/>
            <person name="Guillou S."/>
            <person name="Cros-Aarteil S."/>
            <person name="Calhoun S."/>
            <person name="Haridas S."/>
            <person name="Kuo A."/>
            <person name="Mondo S."/>
            <person name="Pangilinan J."/>
            <person name="Riley R."/>
            <person name="LaButti K."/>
            <person name="Andreopoulos B."/>
            <person name="Lipzen A."/>
            <person name="Chen C."/>
            <person name="Yan M."/>
            <person name="Daum C."/>
            <person name="Ng V."/>
            <person name="Clum A."/>
            <person name="Steindorff A."/>
            <person name="Ohm R.A."/>
            <person name="Martin F."/>
            <person name="Silar P."/>
            <person name="Natvig D.O."/>
            <person name="Lalanne C."/>
            <person name="Gautier V."/>
            <person name="Ament-Velasquez S.L."/>
            <person name="Kruys A."/>
            <person name="Hutchinson M.I."/>
            <person name="Powell A.J."/>
            <person name="Barry K."/>
            <person name="Miller A.N."/>
            <person name="Grigoriev I.V."/>
            <person name="Debuchy R."/>
            <person name="Gladieux P."/>
            <person name="Hiltunen Thoren M."/>
            <person name="Johannesson H."/>
        </authorList>
    </citation>
    <scope>NUCLEOTIDE SEQUENCE</scope>
    <source>
        <strain evidence="2">PSN293</strain>
    </source>
</reference>
<keyword evidence="1" id="KW-0812">Transmembrane</keyword>
<reference evidence="2" key="2">
    <citation type="submission" date="2023-05" db="EMBL/GenBank/DDBJ databases">
        <authorList>
            <consortium name="Lawrence Berkeley National Laboratory"/>
            <person name="Steindorff A."/>
            <person name="Hensen N."/>
            <person name="Bonometti L."/>
            <person name="Westerberg I."/>
            <person name="Brannstrom I.O."/>
            <person name="Guillou S."/>
            <person name="Cros-Aarteil S."/>
            <person name="Calhoun S."/>
            <person name="Haridas S."/>
            <person name="Kuo A."/>
            <person name="Mondo S."/>
            <person name="Pangilinan J."/>
            <person name="Riley R."/>
            <person name="Labutti K."/>
            <person name="Andreopoulos B."/>
            <person name="Lipzen A."/>
            <person name="Chen C."/>
            <person name="Yanf M."/>
            <person name="Daum C."/>
            <person name="Ng V."/>
            <person name="Clum A."/>
            <person name="Ohm R."/>
            <person name="Martin F."/>
            <person name="Silar P."/>
            <person name="Natvig D."/>
            <person name="Lalanne C."/>
            <person name="Gautier V."/>
            <person name="Ament-Velasquez S.L."/>
            <person name="Kruys A."/>
            <person name="Hutchinson M.I."/>
            <person name="Powell A.J."/>
            <person name="Barry K."/>
            <person name="Miller A.N."/>
            <person name="Grigoriev I.V."/>
            <person name="Debuchy R."/>
            <person name="Gladieux P."/>
            <person name="Thoren M.H."/>
            <person name="Johannesson H."/>
        </authorList>
    </citation>
    <scope>NUCLEOTIDE SEQUENCE</scope>
    <source>
        <strain evidence="2">PSN293</strain>
    </source>
</reference>
<sequence>MSHAEEKPPANVTSSWPGRPASLLRVLAEAGVLLAVYFLVRFYLFPIYLFYKPALLCYRRDIIAPRWEWFKTFNTLFGYDEQGRHIKHYSPEWLNPAHIAVAREGYRIQSQVLGISDRWGFFDSHPSVHAQQGACAAVLFQLSVVVLVFFTVANCFVLSTSDANSRFRACLTLLLMWGFAQLWVTIMAWAHSHVIGMERRAGKLHQE</sequence>
<feature type="transmembrane region" description="Helical" evidence="1">
    <location>
        <begin position="30"/>
        <end position="51"/>
    </location>
</feature>
<dbReference type="EMBL" id="MU858182">
    <property type="protein sequence ID" value="KAK4210200.1"/>
    <property type="molecule type" value="Genomic_DNA"/>
</dbReference>
<keyword evidence="1" id="KW-1133">Transmembrane helix</keyword>